<dbReference type="PANTHER" id="PTHR34853:SF1">
    <property type="entry name" value="LIPASE 5"/>
    <property type="match status" value="1"/>
</dbReference>
<sequence length="394" mass="41772">MLPLRTRRTLPSALALCLALTVVTTTARDAQALQVATTLDTAGDVVAVEPLDESLWIPDATGSAYRLTYRTVDAHGQSALSTGALFVPQGDPPADGWPVVAWAHGTVGLGDECAPSAHPRSDRDATYLATWMHEGHAVLASDYAGLGTPGLMAYLDGRSTAANITDLVLAARSTAAGLPPQARLDDEWVVIGQSQGAGAAIQAARYATEDGGAALDFRGAVATGTPARIERLVQRIGANVPPVPLPGALNAYVIYILAGFRWAHPEVDVDSLLTPAGERYLALAETECLAGMITRTAAAPIGTFFSKRLSSLPGFRDALFDYLAMPESGFDRPFFMGHGLLDTDVPLVLTQPYVSALRRNHQPLTWKTYPTTHSGTMKASLPDTLPFVRKLFAG</sequence>
<dbReference type="GO" id="GO:0004806">
    <property type="term" value="F:triacylglycerol lipase activity"/>
    <property type="evidence" value="ECO:0007669"/>
    <property type="project" value="InterPro"/>
</dbReference>
<evidence type="ECO:0000256" key="1">
    <source>
        <dbReference type="SAM" id="SignalP"/>
    </source>
</evidence>
<proteinExistence type="predicted"/>
<dbReference type="RefSeq" id="WP_149726402.1">
    <property type="nucleotide sequence ID" value="NZ_VUJV01000001.1"/>
</dbReference>
<keyword evidence="3" id="KW-1185">Reference proteome</keyword>
<gene>
    <name evidence="2" type="ORF">F0U44_00945</name>
</gene>
<evidence type="ECO:0000313" key="3">
    <source>
        <dbReference type="Proteomes" id="UP000325003"/>
    </source>
</evidence>
<dbReference type="InterPro" id="IPR005152">
    <property type="entry name" value="Lipase_secreted"/>
</dbReference>
<feature type="chain" id="PRO_5038743733" evidence="1">
    <location>
        <begin position="28"/>
        <end position="394"/>
    </location>
</feature>
<reference evidence="2 3" key="2">
    <citation type="submission" date="2019-09" db="EMBL/GenBank/DDBJ databases">
        <authorList>
            <person name="Jin C."/>
        </authorList>
    </citation>
    <scope>NUCLEOTIDE SEQUENCE [LARGE SCALE GENOMIC DNA]</scope>
    <source>
        <strain evidence="2 3">BN130099</strain>
    </source>
</reference>
<dbReference type="InterPro" id="IPR029058">
    <property type="entry name" value="AB_hydrolase_fold"/>
</dbReference>
<feature type="signal peptide" evidence="1">
    <location>
        <begin position="1"/>
        <end position="27"/>
    </location>
</feature>
<dbReference type="SUPFAM" id="SSF53474">
    <property type="entry name" value="alpha/beta-Hydrolases"/>
    <property type="match status" value="1"/>
</dbReference>
<dbReference type="Gene3D" id="3.40.50.1820">
    <property type="entry name" value="alpha/beta hydrolase"/>
    <property type="match status" value="2"/>
</dbReference>
<name>A0A5B1LJT3_9ACTN</name>
<reference evidence="2 3" key="1">
    <citation type="submission" date="2019-09" db="EMBL/GenBank/DDBJ databases">
        <title>Nocardioides panacisoli sp. nov., isolated from the soil of a ginseng field.</title>
        <authorList>
            <person name="Cho C."/>
        </authorList>
    </citation>
    <scope>NUCLEOTIDE SEQUENCE [LARGE SCALE GENOMIC DNA]</scope>
    <source>
        <strain evidence="2 3">BN130099</strain>
    </source>
</reference>
<dbReference type="GO" id="GO:0016042">
    <property type="term" value="P:lipid catabolic process"/>
    <property type="evidence" value="ECO:0007669"/>
    <property type="project" value="InterPro"/>
</dbReference>
<dbReference type="PIRSF" id="PIRSF029171">
    <property type="entry name" value="Esterase_LipA"/>
    <property type="match status" value="1"/>
</dbReference>
<keyword evidence="1" id="KW-0732">Signal</keyword>
<protein>
    <submittedName>
        <fullName evidence="2">Lipase</fullName>
    </submittedName>
</protein>
<accession>A0A5B1LJT3</accession>
<evidence type="ECO:0000313" key="2">
    <source>
        <dbReference type="EMBL" id="KAA1420942.1"/>
    </source>
</evidence>
<dbReference type="EMBL" id="VUJV01000001">
    <property type="protein sequence ID" value="KAA1420942.1"/>
    <property type="molecule type" value="Genomic_DNA"/>
</dbReference>
<dbReference type="AlphaFoldDB" id="A0A5B1LJT3"/>
<comment type="caution">
    <text evidence="2">The sequence shown here is derived from an EMBL/GenBank/DDBJ whole genome shotgun (WGS) entry which is preliminary data.</text>
</comment>
<organism evidence="2 3">
    <name type="scientific">Nocardioides humilatus</name>
    <dbReference type="NCBI Taxonomy" id="2607660"/>
    <lineage>
        <taxon>Bacteria</taxon>
        <taxon>Bacillati</taxon>
        <taxon>Actinomycetota</taxon>
        <taxon>Actinomycetes</taxon>
        <taxon>Propionibacteriales</taxon>
        <taxon>Nocardioidaceae</taxon>
        <taxon>Nocardioides</taxon>
    </lineage>
</organism>
<dbReference type="PANTHER" id="PTHR34853">
    <property type="match status" value="1"/>
</dbReference>
<dbReference type="Proteomes" id="UP000325003">
    <property type="component" value="Unassembled WGS sequence"/>
</dbReference>